<organism evidence="1 2">
    <name type="scientific">Streptomyces viridochromogenes Tue57</name>
    <dbReference type="NCBI Taxonomy" id="1160705"/>
    <lineage>
        <taxon>Bacteria</taxon>
        <taxon>Bacillati</taxon>
        <taxon>Actinomycetota</taxon>
        <taxon>Actinomycetes</taxon>
        <taxon>Kitasatosporales</taxon>
        <taxon>Streptomycetaceae</taxon>
        <taxon>Streptomyces</taxon>
    </lineage>
</organism>
<reference evidence="1 2" key="1">
    <citation type="journal article" date="2013" name="Genome Announc.">
        <title>Draft Genome Sequence of Streptomyces viridochromogenes Strain Tu57, Producer of Avilamycin.</title>
        <authorList>
            <person name="Gruning B.A."/>
            <person name="Erxleben A."/>
            <person name="Hahnlein A."/>
            <person name="Gunther S."/>
        </authorList>
    </citation>
    <scope>NUCLEOTIDE SEQUENCE [LARGE SCALE GENOMIC DNA]</scope>
    <source>
        <strain evidence="1 2">Tue57</strain>
    </source>
</reference>
<dbReference type="Proteomes" id="UP000011205">
    <property type="component" value="Unassembled WGS sequence"/>
</dbReference>
<evidence type="ECO:0000313" key="1">
    <source>
        <dbReference type="EMBL" id="ELS54033.1"/>
    </source>
</evidence>
<name>L8PD23_STRVR</name>
<gene>
    <name evidence="1" type="ORF">STVIR_5056</name>
</gene>
<dbReference type="PATRIC" id="fig|1160705.3.peg.5000"/>
<sequence>MAYPTARLHPRALPSMAAHPSACCALSITLCGGGCGARAGRGRTWVLSARRCDSGHRKSLRVREITGDPLPV</sequence>
<dbReference type="EMBL" id="AMLP01000149">
    <property type="protein sequence ID" value="ELS54033.1"/>
    <property type="molecule type" value="Genomic_DNA"/>
</dbReference>
<proteinExistence type="predicted"/>
<dbReference type="AlphaFoldDB" id="L8PD23"/>
<protein>
    <submittedName>
        <fullName evidence="1">Uncharacterized protein</fullName>
    </submittedName>
</protein>
<comment type="caution">
    <text evidence="1">The sequence shown here is derived from an EMBL/GenBank/DDBJ whole genome shotgun (WGS) entry which is preliminary data.</text>
</comment>
<evidence type="ECO:0000313" key="2">
    <source>
        <dbReference type="Proteomes" id="UP000011205"/>
    </source>
</evidence>
<accession>L8PD23</accession>